<comment type="similarity">
    <text evidence="3">Belongs to the ribose 5-phosphate isomerase family.</text>
</comment>
<dbReference type="EC" id="5.3.1.6" evidence="3"/>
<dbReference type="HAMAP" id="MF_00170">
    <property type="entry name" value="Rib_5P_isom_A"/>
    <property type="match status" value="1"/>
</dbReference>
<dbReference type="InterPro" id="IPR037171">
    <property type="entry name" value="NagB/RpiA_transferase-like"/>
</dbReference>
<feature type="binding site" evidence="3">
    <location>
        <begin position="28"/>
        <end position="31"/>
    </location>
    <ligand>
        <name>substrate</name>
    </ligand>
</feature>
<comment type="function">
    <text evidence="3">Catalyzes the reversible conversion of ribose-5-phosphate to ribulose 5-phosphate.</text>
</comment>
<keyword evidence="2 3" id="KW-0413">Isomerase</keyword>
<dbReference type="SUPFAM" id="SSF100950">
    <property type="entry name" value="NagB/RpiA/CoA transferase-like"/>
    <property type="match status" value="1"/>
</dbReference>
<dbReference type="Gene3D" id="3.30.70.260">
    <property type="match status" value="1"/>
</dbReference>
<organism evidence="4 5">
    <name type="scientific">Verrucomicrobia subdivision 6 bacterium BACL9 MAG-120507-bin52</name>
    <dbReference type="NCBI Taxonomy" id="1655590"/>
    <lineage>
        <taxon>Bacteria</taxon>
        <taxon>Pseudomonadati</taxon>
        <taxon>Verrucomicrobiota</taxon>
        <taxon>Verrucomicrobiia</taxon>
        <taxon>Verrucomicrobiales</taxon>
        <taxon>Verrucomicrobia subdivision 6</taxon>
    </lineage>
</organism>
<dbReference type="GO" id="GO:0005829">
    <property type="term" value="C:cytosol"/>
    <property type="evidence" value="ECO:0007669"/>
    <property type="project" value="TreeGrafter"/>
</dbReference>
<dbReference type="Pfam" id="PF06026">
    <property type="entry name" value="Rib_5-P_isom_A"/>
    <property type="match status" value="1"/>
</dbReference>
<protein>
    <recommendedName>
        <fullName evidence="3">Ribose-5-phosphate isomerase A</fullName>
        <ecNumber evidence="3">5.3.1.6</ecNumber>
    </recommendedName>
    <alternativeName>
        <fullName evidence="3">Phosphoriboisomerase A</fullName>
        <shortName evidence="3">PRI</shortName>
    </alternativeName>
</protein>
<dbReference type="Gene3D" id="3.40.50.1360">
    <property type="match status" value="1"/>
</dbReference>
<evidence type="ECO:0000256" key="1">
    <source>
        <dbReference type="ARBA" id="ARBA00001713"/>
    </source>
</evidence>
<feature type="binding site" evidence="3">
    <location>
        <begin position="79"/>
        <end position="82"/>
    </location>
    <ligand>
        <name>substrate</name>
    </ligand>
</feature>
<feature type="binding site" evidence="3">
    <location>
        <begin position="92"/>
        <end position="95"/>
    </location>
    <ligand>
        <name>substrate</name>
    </ligand>
</feature>
<dbReference type="InterPro" id="IPR020672">
    <property type="entry name" value="Ribose5P_isomerase_typA_subgr"/>
</dbReference>
<comment type="subunit">
    <text evidence="3">Homodimer.</text>
</comment>
<name>A0A0R2RIL7_9BACT</name>
<dbReference type="GO" id="GO:0009052">
    <property type="term" value="P:pentose-phosphate shunt, non-oxidative branch"/>
    <property type="evidence" value="ECO:0007669"/>
    <property type="project" value="UniProtKB-UniRule"/>
</dbReference>
<comment type="pathway">
    <text evidence="3">Carbohydrate degradation; pentose phosphate pathway; D-ribose 5-phosphate from D-ribulose 5-phosphate (non-oxidative stage): step 1/1.</text>
</comment>
<proteinExistence type="inferred from homology"/>
<feature type="active site" description="Proton acceptor" evidence="3">
    <location>
        <position position="101"/>
    </location>
</feature>
<gene>
    <name evidence="3" type="primary">rpiA</name>
    <name evidence="4" type="ORF">ABR82_01210</name>
</gene>
<accession>A0A0R2RIL7</accession>
<feature type="binding site" evidence="3">
    <location>
        <position position="119"/>
    </location>
    <ligand>
        <name>substrate</name>
    </ligand>
</feature>
<comment type="catalytic activity">
    <reaction evidence="1 3">
        <text>aldehydo-D-ribose 5-phosphate = D-ribulose 5-phosphate</text>
        <dbReference type="Rhea" id="RHEA:14657"/>
        <dbReference type="ChEBI" id="CHEBI:58121"/>
        <dbReference type="ChEBI" id="CHEBI:58273"/>
        <dbReference type="EC" id="5.3.1.6"/>
    </reaction>
</comment>
<evidence type="ECO:0000256" key="3">
    <source>
        <dbReference type="HAMAP-Rule" id="MF_00170"/>
    </source>
</evidence>
<dbReference type="GO" id="GO:0004751">
    <property type="term" value="F:ribose-5-phosphate isomerase activity"/>
    <property type="evidence" value="ECO:0007669"/>
    <property type="project" value="UniProtKB-UniRule"/>
</dbReference>
<reference evidence="4 5" key="1">
    <citation type="submission" date="2015-10" db="EMBL/GenBank/DDBJ databases">
        <title>Metagenome-Assembled Genomes uncover a global brackish microbiome.</title>
        <authorList>
            <person name="Hugerth L.W."/>
            <person name="Larsson J."/>
            <person name="Alneberg J."/>
            <person name="Lindh M.V."/>
            <person name="Legrand C."/>
            <person name="Pinhassi J."/>
            <person name="Andersson A.F."/>
        </authorList>
    </citation>
    <scope>NUCLEOTIDE SEQUENCE [LARGE SCALE GENOMIC DNA]</scope>
    <source>
        <strain evidence="4">BACL18 MAG-120507-bin52</strain>
    </source>
</reference>
<dbReference type="UniPathway" id="UPA00115">
    <property type="reaction ID" value="UER00412"/>
</dbReference>
<dbReference type="NCBIfam" id="NF001924">
    <property type="entry name" value="PRK00702.1"/>
    <property type="match status" value="1"/>
</dbReference>
<dbReference type="PANTHER" id="PTHR11934:SF0">
    <property type="entry name" value="RIBOSE-5-PHOSPHATE ISOMERASE"/>
    <property type="match status" value="1"/>
</dbReference>
<dbReference type="CDD" id="cd01398">
    <property type="entry name" value="RPI_A"/>
    <property type="match status" value="1"/>
</dbReference>
<evidence type="ECO:0000313" key="4">
    <source>
        <dbReference type="EMBL" id="KRO62500.1"/>
    </source>
</evidence>
<dbReference type="FunFam" id="3.40.50.1360:FF:000001">
    <property type="entry name" value="Ribose-5-phosphate isomerase A"/>
    <property type="match status" value="1"/>
</dbReference>
<comment type="caution">
    <text evidence="4">The sequence shown here is derived from an EMBL/GenBank/DDBJ whole genome shotgun (WGS) entry which is preliminary data.</text>
</comment>
<dbReference type="PANTHER" id="PTHR11934">
    <property type="entry name" value="RIBOSE-5-PHOSPHATE ISOMERASE"/>
    <property type="match status" value="1"/>
</dbReference>
<dbReference type="GO" id="GO:0006014">
    <property type="term" value="P:D-ribose metabolic process"/>
    <property type="evidence" value="ECO:0007669"/>
    <property type="project" value="TreeGrafter"/>
</dbReference>
<dbReference type="InterPro" id="IPR004788">
    <property type="entry name" value="Ribose5P_isomerase_type_A"/>
</dbReference>
<sequence length="223" mass="24343">MDPEALKKEAAEAALAYVPKGCVLGVGTGSTTMYFIRGLKKGWVRGAVPSSKESERALRKKGIPVLDLNQAKKVSVYVDGADEVDRRMRLIKGGGGALTREKIIATAANKFICIVDESKLVKRLGKFPVPLEVVPMARDQVAKEIRRRGGRPVWRKNFMTDNGGEILDVHGWRVTDPVKKEKELEGISGVICAGIFGKRRADLVLVGGPLGVRKIKGGRGIRW</sequence>
<dbReference type="EMBL" id="LIBO01000067">
    <property type="protein sequence ID" value="KRO62500.1"/>
    <property type="molecule type" value="Genomic_DNA"/>
</dbReference>
<dbReference type="SUPFAM" id="SSF75445">
    <property type="entry name" value="D-ribose-5-phosphate isomerase (RpiA), lid domain"/>
    <property type="match status" value="1"/>
</dbReference>
<evidence type="ECO:0000256" key="2">
    <source>
        <dbReference type="ARBA" id="ARBA00023235"/>
    </source>
</evidence>
<dbReference type="Proteomes" id="UP000051269">
    <property type="component" value="Unassembled WGS sequence"/>
</dbReference>
<dbReference type="NCBIfam" id="TIGR00021">
    <property type="entry name" value="rpiA"/>
    <property type="match status" value="1"/>
</dbReference>
<dbReference type="AlphaFoldDB" id="A0A0R2RIL7"/>
<evidence type="ECO:0000313" key="5">
    <source>
        <dbReference type="Proteomes" id="UP000051269"/>
    </source>
</evidence>